<dbReference type="InterPro" id="IPR036322">
    <property type="entry name" value="WD40_repeat_dom_sf"/>
</dbReference>
<reference evidence="3" key="1">
    <citation type="submission" date="2021-01" db="EMBL/GenBank/DDBJ databases">
        <authorList>
            <person name="Corre E."/>
            <person name="Pelletier E."/>
            <person name="Niang G."/>
            <person name="Scheremetjew M."/>
            <person name="Finn R."/>
            <person name="Kale V."/>
            <person name="Holt S."/>
            <person name="Cochrane G."/>
            <person name="Meng A."/>
            <person name="Brown T."/>
            <person name="Cohen L."/>
        </authorList>
    </citation>
    <scope>NUCLEOTIDE SEQUENCE</scope>
    <source>
        <strain evidence="3">CCMP281</strain>
    </source>
</reference>
<dbReference type="Gene3D" id="2.130.10.10">
    <property type="entry name" value="YVTN repeat-like/Quinoprotein amine dehydrogenase"/>
    <property type="match status" value="2"/>
</dbReference>
<feature type="region of interest" description="Disordered" evidence="2">
    <location>
        <begin position="339"/>
        <end position="392"/>
    </location>
</feature>
<dbReference type="PANTHER" id="PTHR13211">
    <property type="entry name" value="TELOMERASE CAJAL BODY PROTEIN 1"/>
    <property type="match status" value="1"/>
</dbReference>
<dbReference type="InterPro" id="IPR001680">
    <property type="entry name" value="WD40_rpt"/>
</dbReference>
<dbReference type="PROSITE" id="PS50082">
    <property type="entry name" value="WD_REPEATS_2"/>
    <property type="match status" value="1"/>
</dbReference>
<name>A0A7S3ETD5_9EUKA</name>
<dbReference type="InterPro" id="IPR051150">
    <property type="entry name" value="SWT21/TCAB1_mRNA_Telomere"/>
</dbReference>
<accession>A0A7S3ETD5</accession>
<dbReference type="PROSITE" id="PS50294">
    <property type="entry name" value="WD_REPEATS_REGION"/>
    <property type="match status" value="1"/>
</dbReference>
<dbReference type="PANTHER" id="PTHR13211:SF0">
    <property type="entry name" value="TELOMERASE CAJAL BODY PROTEIN 1"/>
    <property type="match status" value="1"/>
</dbReference>
<evidence type="ECO:0000313" key="3">
    <source>
        <dbReference type="EMBL" id="CAE0104288.1"/>
    </source>
</evidence>
<sequence>MDTCPVALYGAFGEFDEERVRNNCLKGVKWSPDGCCLLTASEDQLLRVFELPSEEPGGEECSATTTEMRSVLRAREGDAIYDYSWYPRMDSSDPTTCCFVSASRDHPLHLWDAYTGHLRASYSAHNHLDEVASGYSCAFDLTGGQIYCGSDRAVRVFDVSRPGRECSLRRTSKTKKSRVGQRGIISSFAFAPDFSGLFAAGSYAGTTGLYVDNSPEMICLLGGHSGGVTQLAFSHDALHLFSAARRDGSIHCWDVRNTCQILYSFARACPTNQRIGFHLAPDSRALISASQDGRVLAFDTAHPGTDPVTWLSYPNAVNDAVLHPALPLLAVAVGERRFPLPSGGEGQGHDGEDVDGVEDEHPGHNGFTIWQLPQSQPAQPELEQDPSMSVVS</sequence>
<evidence type="ECO:0000256" key="2">
    <source>
        <dbReference type="SAM" id="MobiDB-lite"/>
    </source>
</evidence>
<dbReference type="SMART" id="SM00320">
    <property type="entry name" value="WD40"/>
    <property type="match status" value="6"/>
</dbReference>
<dbReference type="InterPro" id="IPR015943">
    <property type="entry name" value="WD40/YVTN_repeat-like_dom_sf"/>
</dbReference>
<dbReference type="AlphaFoldDB" id="A0A7S3ETD5"/>
<keyword evidence="1" id="KW-0853">WD repeat</keyword>
<evidence type="ECO:0000256" key="1">
    <source>
        <dbReference type="PROSITE-ProRule" id="PRU00221"/>
    </source>
</evidence>
<organism evidence="3">
    <name type="scientific">Haptolina ericina</name>
    <dbReference type="NCBI Taxonomy" id="156174"/>
    <lineage>
        <taxon>Eukaryota</taxon>
        <taxon>Haptista</taxon>
        <taxon>Haptophyta</taxon>
        <taxon>Prymnesiophyceae</taxon>
        <taxon>Prymnesiales</taxon>
        <taxon>Prymnesiaceae</taxon>
        <taxon>Haptolina</taxon>
    </lineage>
</organism>
<evidence type="ECO:0008006" key="4">
    <source>
        <dbReference type="Google" id="ProtNLM"/>
    </source>
</evidence>
<feature type="repeat" description="WD" evidence="1">
    <location>
        <begin position="221"/>
        <end position="257"/>
    </location>
</feature>
<dbReference type="EMBL" id="HBHX01008912">
    <property type="protein sequence ID" value="CAE0104288.1"/>
    <property type="molecule type" value="Transcribed_RNA"/>
</dbReference>
<protein>
    <recommendedName>
        <fullName evidence="4">Anaphase-promoting complex subunit 4 WD40 domain-containing protein</fullName>
    </recommendedName>
</protein>
<dbReference type="Pfam" id="PF00400">
    <property type="entry name" value="WD40"/>
    <property type="match status" value="2"/>
</dbReference>
<proteinExistence type="predicted"/>
<gene>
    <name evidence="3" type="ORF">HERI1096_LOCUS4946</name>
</gene>
<dbReference type="SUPFAM" id="SSF50978">
    <property type="entry name" value="WD40 repeat-like"/>
    <property type="match status" value="1"/>
</dbReference>